<keyword evidence="3" id="KW-1185">Reference proteome</keyword>
<comment type="caution">
    <text evidence="2">The sequence shown here is derived from an EMBL/GenBank/DDBJ whole genome shotgun (WGS) entry which is preliminary data.</text>
</comment>
<protein>
    <submittedName>
        <fullName evidence="2">Uncharacterized protein</fullName>
    </submittedName>
</protein>
<name>A0ABW0U1B1_9BACL</name>
<dbReference type="Proteomes" id="UP001596071">
    <property type="component" value="Unassembled WGS sequence"/>
</dbReference>
<dbReference type="EMBL" id="JBHSNP010000029">
    <property type="protein sequence ID" value="MFC5604757.1"/>
    <property type="molecule type" value="Genomic_DNA"/>
</dbReference>
<proteinExistence type="predicted"/>
<evidence type="ECO:0000313" key="3">
    <source>
        <dbReference type="Proteomes" id="UP001596071"/>
    </source>
</evidence>
<reference evidence="3" key="1">
    <citation type="journal article" date="2019" name="Int. J. Syst. Evol. Microbiol.">
        <title>The Global Catalogue of Microorganisms (GCM) 10K type strain sequencing project: providing services to taxonomists for standard genome sequencing and annotation.</title>
        <authorList>
            <consortium name="The Broad Institute Genomics Platform"/>
            <consortium name="The Broad Institute Genome Sequencing Center for Infectious Disease"/>
            <person name="Wu L."/>
            <person name="Ma J."/>
        </authorList>
    </citation>
    <scope>NUCLEOTIDE SEQUENCE [LARGE SCALE GENOMIC DNA]</scope>
    <source>
        <strain evidence="3">KACC 11299</strain>
    </source>
</reference>
<feature type="coiled-coil region" evidence="1">
    <location>
        <begin position="5"/>
        <end position="42"/>
    </location>
</feature>
<keyword evidence="1" id="KW-0175">Coiled coil</keyword>
<evidence type="ECO:0000256" key="1">
    <source>
        <dbReference type="SAM" id="Coils"/>
    </source>
</evidence>
<accession>A0ABW0U1B1</accession>
<sequence length="60" mass="7350">MDEEQNRMEKKLQAVSDKYDALINKNKEEDEVEEDRKRFEEKVRAIFDKYDALIKEIKEQ</sequence>
<gene>
    <name evidence="2" type="ORF">ACFPTP_16095</name>
</gene>
<dbReference type="RefSeq" id="WP_381446895.1">
    <property type="nucleotide sequence ID" value="NZ_JBHSNP010000029.1"/>
</dbReference>
<evidence type="ECO:0000313" key="2">
    <source>
        <dbReference type="EMBL" id="MFC5604757.1"/>
    </source>
</evidence>
<organism evidence="2 3">
    <name type="scientific">Sporosarcina koreensis</name>
    <dbReference type="NCBI Taxonomy" id="334735"/>
    <lineage>
        <taxon>Bacteria</taxon>
        <taxon>Bacillati</taxon>
        <taxon>Bacillota</taxon>
        <taxon>Bacilli</taxon>
        <taxon>Bacillales</taxon>
        <taxon>Caryophanaceae</taxon>
        <taxon>Sporosarcina</taxon>
    </lineage>
</organism>